<reference evidence="2" key="2">
    <citation type="submission" date="2015-01" db="EMBL/GenBank/DDBJ databases">
        <title>Evolutionary Origins and Diversification of the Mycorrhizal Mutualists.</title>
        <authorList>
            <consortium name="DOE Joint Genome Institute"/>
            <consortium name="Mycorrhizal Genomics Consortium"/>
            <person name="Kohler A."/>
            <person name="Kuo A."/>
            <person name="Nagy L.G."/>
            <person name="Floudas D."/>
            <person name="Copeland A."/>
            <person name="Barry K.W."/>
            <person name="Cichocki N."/>
            <person name="Veneault-Fourrey C."/>
            <person name="LaButti K."/>
            <person name="Lindquist E.A."/>
            <person name="Lipzen A."/>
            <person name="Lundell T."/>
            <person name="Morin E."/>
            <person name="Murat C."/>
            <person name="Riley R."/>
            <person name="Ohm R."/>
            <person name="Sun H."/>
            <person name="Tunlid A."/>
            <person name="Henrissat B."/>
            <person name="Grigoriev I.V."/>
            <person name="Hibbett D.S."/>
            <person name="Martin F."/>
        </authorList>
    </citation>
    <scope>NUCLEOTIDE SEQUENCE [LARGE SCALE GENOMIC DNA]</scope>
    <source>
        <strain evidence="2">UH-Slu-Lm8-n1</strain>
    </source>
</reference>
<gene>
    <name evidence="1" type="ORF">CY34DRAFT_627913</name>
</gene>
<protein>
    <submittedName>
        <fullName evidence="1">Uncharacterized protein</fullName>
    </submittedName>
</protein>
<proteinExistence type="predicted"/>
<evidence type="ECO:0000313" key="2">
    <source>
        <dbReference type="Proteomes" id="UP000054485"/>
    </source>
</evidence>
<dbReference type="EMBL" id="KN835137">
    <property type="protein sequence ID" value="KIK48521.1"/>
    <property type="molecule type" value="Genomic_DNA"/>
</dbReference>
<reference evidence="1 2" key="1">
    <citation type="submission" date="2014-04" db="EMBL/GenBank/DDBJ databases">
        <authorList>
            <consortium name="DOE Joint Genome Institute"/>
            <person name="Kuo A."/>
            <person name="Ruytinx J."/>
            <person name="Rineau F."/>
            <person name="Colpaert J."/>
            <person name="Kohler A."/>
            <person name="Nagy L.G."/>
            <person name="Floudas D."/>
            <person name="Copeland A."/>
            <person name="Barry K.W."/>
            <person name="Cichocki N."/>
            <person name="Veneault-Fourrey C."/>
            <person name="LaButti K."/>
            <person name="Lindquist E.A."/>
            <person name="Lipzen A."/>
            <person name="Lundell T."/>
            <person name="Morin E."/>
            <person name="Murat C."/>
            <person name="Sun H."/>
            <person name="Tunlid A."/>
            <person name="Henrissat B."/>
            <person name="Grigoriev I.V."/>
            <person name="Hibbett D.S."/>
            <person name="Martin F."/>
            <person name="Nordberg H.P."/>
            <person name="Cantor M.N."/>
            <person name="Hua S.X."/>
        </authorList>
    </citation>
    <scope>NUCLEOTIDE SEQUENCE [LARGE SCALE GENOMIC DNA]</scope>
    <source>
        <strain evidence="1 2">UH-Slu-Lm8-n1</strain>
    </source>
</reference>
<organism evidence="1 2">
    <name type="scientific">Suillus luteus UH-Slu-Lm8-n1</name>
    <dbReference type="NCBI Taxonomy" id="930992"/>
    <lineage>
        <taxon>Eukaryota</taxon>
        <taxon>Fungi</taxon>
        <taxon>Dikarya</taxon>
        <taxon>Basidiomycota</taxon>
        <taxon>Agaricomycotina</taxon>
        <taxon>Agaricomycetes</taxon>
        <taxon>Agaricomycetidae</taxon>
        <taxon>Boletales</taxon>
        <taxon>Suillineae</taxon>
        <taxon>Suillaceae</taxon>
        <taxon>Suillus</taxon>
    </lineage>
</organism>
<dbReference type="AlphaFoldDB" id="A0A0D0B3C9"/>
<dbReference type="PROSITE" id="PS51257">
    <property type="entry name" value="PROKAR_LIPOPROTEIN"/>
    <property type="match status" value="1"/>
</dbReference>
<dbReference type="HOGENOM" id="CLU_1856633_0_0_1"/>
<name>A0A0D0B3C9_9AGAM</name>
<sequence>MKQKCRMMHYPFLIQMSFVSICKLGLQTQPLFTGCQWNFYRSYSRSPPTTDQTILVSSHLGQPPCQHILLARPYYSLEYAAIGEMLHIQRQRFGSASRSSFPGDLSSHSRRSFPLCSSFGSPALVICLFPFAWNTSSP</sequence>
<dbReference type="Proteomes" id="UP000054485">
    <property type="component" value="Unassembled WGS sequence"/>
</dbReference>
<dbReference type="InParanoid" id="A0A0D0B3C9"/>
<evidence type="ECO:0000313" key="1">
    <source>
        <dbReference type="EMBL" id="KIK48521.1"/>
    </source>
</evidence>
<accession>A0A0D0B3C9</accession>
<keyword evidence="2" id="KW-1185">Reference proteome</keyword>